<name>E8N4I5_ANATU</name>
<dbReference type="InterPro" id="IPR031346">
    <property type="entry name" value="DUF2154_N"/>
</dbReference>
<organism evidence="2 3">
    <name type="scientific">Anaerolinea thermophila (strain DSM 14523 / JCM 11388 / NBRC 100420 / UNI-1)</name>
    <dbReference type="NCBI Taxonomy" id="926569"/>
    <lineage>
        <taxon>Bacteria</taxon>
        <taxon>Bacillati</taxon>
        <taxon>Chloroflexota</taxon>
        <taxon>Anaerolineae</taxon>
        <taxon>Anaerolineales</taxon>
        <taxon>Anaerolineaceae</taxon>
        <taxon>Anaerolinea</taxon>
    </lineage>
</organism>
<evidence type="ECO:0000313" key="3">
    <source>
        <dbReference type="Proteomes" id="UP000008922"/>
    </source>
</evidence>
<accession>E8N4I5</accession>
<dbReference type="Pfam" id="PF17115">
    <property type="entry name" value="Toast_rack_N"/>
    <property type="match status" value="1"/>
</dbReference>
<dbReference type="Proteomes" id="UP000008922">
    <property type="component" value="Chromosome"/>
</dbReference>
<dbReference type="InParanoid" id="E8N4I5"/>
<dbReference type="STRING" id="926569.ANT_13170"/>
<evidence type="ECO:0000259" key="1">
    <source>
        <dbReference type="Pfam" id="PF17115"/>
    </source>
</evidence>
<gene>
    <name evidence="2" type="ordered locus">ANT_13170</name>
</gene>
<feature type="domain" description="DUF2154" evidence="1">
    <location>
        <begin position="44"/>
        <end position="131"/>
    </location>
</feature>
<dbReference type="AlphaFoldDB" id="E8N4I5"/>
<dbReference type="KEGG" id="atm:ANT_13170"/>
<dbReference type="EMBL" id="AP012029">
    <property type="protein sequence ID" value="BAJ63349.1"/>
    <property type="molecule type" value="Genomic_DNA"/>
</dbReference>
<sequence>MKRYAFLIWLGLLMLLALACTIELPLPEVRLIAPQTYEIKEPYPDQEPAELLIRMGAGELTLSGGADNLVEGKVEYNVEGWEPEIQREGREVRVEQGVKSANFTRGVQNLVNRWELTLGKRSMDFALEAGAYDGNLDFSDVPLTRLRISDGASKVRVVFNVPNPEVMRSFTYETGASNITLKKLANANFEEMTFKGGAGNFTLDFSGKLQREARVWIDSGLGNMTVIVPADANCRIVLSGGLTNVSTEGTWTIQGQEYRTKGEGPQLRIDINVGVGNLKLVSE</sequence>
<dbReference type="PROSITE" id="PS51257">
    <property type="entry name" value="PROKAR_LIPOPROTEIN"/>
    <property type="match status" value="1"/>
</dbReference>
<dbReference type="HOGENOM" id="CLU_982261_0_0_0"/>
<reference evidence="2 3" key="1">
    <citation type="submission" date="2010-12" db="EMBL/GenBank/DDBJ databases">
        <title>Whole genome sequence of Anaerolinea thermophila UNI-1.</title>
        <authorList>
            <person name="Narita-Yamada S."/>
            <person name="Kishi E."/>
            <person name="Watanabe Y."/>
            <person name="Takasaki K."/>
            <person name="Ankai A."/>
            <person name="Oguchi A."/>
            <person name="Fukui S."/>
            <person name="Takahashi M."/>
            <person name="Yashiro I."/>
            <person name="Hosoyama A."/>
            <person name="Sekiguchi Y."/>
            <person name="Hanada S."/>
            <person name="Fujita N."/>
        </authorList>
    </citation>
    <scope>NUCLEOTIDE SEQUENCE [LARGE SCALE GENOMIC DNA]</scope>
    <source>
        <strain evidence="3">DSM 14523 / JCM 11388 / NBRC 100420 / UNI-1</strain>
    </source>
</reference>
<dbReference type="RefSeq" id="WP_013559736.1">
    <property type="nucleotide sequence ID" value="NC_014960.1"/>
</dbReference>
<dbReference type="eggNOG" id="COG4758">
    <property type="taxonomic scope" value="Bacteria"/>
</dbReference>
<keyword evidence="3" id="KW-1185">Reference proteome</keyword>
<dbReference type="OrthoDB" id="159197at2"/>
<protein>
    <recommendedName>
        <fullName evidence="1">DUF2154 domain-containing protein</fullName>
    </recommendedName>
</protein>
<evidence type="ECO:0000313" key="2">
    <source>
        <dbReference type="EMBL" id="BAJ63349.1"/>
    </source>
</evidence>
<proteinExistence type="predicted"/>